<reference evidence="2" key="1">
    <citation type="submission" date="2018-04" db="EMBL/GenBank/DDBJ databases">
        <authorList>
            <person name="Go L.Y."/>
            <person name="Mitchell J.A."/>
        </authorList>
    </citation>
    <scope>NUCLEOTIDE SEQUENCE</scope>
    <source>
        <tissue evidence="2">Whole organism</tissue>
    </source>
</reference>
<name>A0A336MET2_CULSO</name>
<keyword evidence="1" id="KW-0732">Signal</keyword>
<accession>A0A336MET2</accession>
<protein>
    <submittedName>
        <fullName evidence="3">CSON000533 protein</fullName>
    </submittedName>
</protein>
<proteinExistence type="predicted"/>
<dbReference type="VEuPathDB" id="VectorBase:CSON000533"/>
<evidence type="ECO:0000256" key="1">
    <source>
        <dbReference type="SAM" id="SignalP"/>
    </source>
</evidence>
<feature type="chain" id="PRO_5036062319" evidence="1">
    <location>
        <begin position="16"/>
        <end position="94"/>
    </location>
</feature>
<gene>
    <name evidence="3" type="primary">CSON000533</name>
</gene>
<dbReference type="AlphaFoldDB" id="A0A336MET2"/>
<dbReference type="EMBL" id="UFQS01001089">
    <property type="protein sequence ID" value="SSX08933.1"/>
    <property type="molecule type" value="Genomic_DNA"/>
</dbReference>
<evidence type="ECO:0000313" key="3">
    <source>
        <dbReference type="EMBL" id="SSX28844.1"/>
    </source>
</evidence>
<evidence type="ECO:0000313" key="2">
    <source>
        <dbReference type="EMBL" id="SSX08933.1"/>
    </source>
</evidence>
<dbReference type="OMA" id="QNTHLIP"/>
<dbReference type="EMBL" id="UFQT01001089">
    <property type="protein sequence ID" value="SSX28844.1"/>
    <property type="molecule type" value="Genomic_DNA"/>
</dbReference>
<feature type="signal peptide" evidence="1">
    <location>
        <begin position="1"/>
        <end position="15"/>
    </location>
</feature>
<organism evidence="3">
    <name type="scientific">Culicoides sonorensis</name>
    <name type="common">Biting midge</name>
    <dbReference type="NCBI Taxonomy" id="179676"/>
    <lineage>
        <taxon>Eukaryota</taxon>
        <taxon>Metazoa</taxon>
        <taxon>Ecdysozoa</taxon>
        <taxon>Arthropoda</taxon>
        <taxon>Hexapoda</taxon>
        <taxon>Insecta</taxon>
        <taxon>Pterygota</taxon>
        <taxon>Neoptera</taxon>
        <taxon>Endopterygota</taxon>
        <taxon>Diptera</taxon>
        <taxon>Nematocera</taxon>
        <taxon>Chironomoidea</taxon>
        <taxon>Ceratopogonidae</taxon>
        <taxon>Ceratopogoninae</taxon>
        <taxon>Culicoides</taxon>
        <taxon>Monoculicoides</taxon>
    </lineage>
</organism>
<sequence length="94" mass="10443">MKYLIVLCLIAYINAFPQKDGAQFTNEAIKQAQSQQLIPAGAQIQNVQEGIELGAYENIPGSQRVDLFQILGDQVPREVITNLQSQIDNVGRTR</sequence>
<reference evidence="3" key="2">
    <citation type="submission" date="2018-07" db="EMBL/GenBank/DDBJ databases">
        <authorList>
            <person name="Quirk P.G."/>
            <person name="Krulwich T.A."/>
        </authorList>
    </citation>
    <scope>NUCLEOTIDE SEQUENCE</scope>
</reference>